<organism evidence="1 2">
    <name type="scientific">Brachionus plicatilis</name>
    <name type="common">Marine rotifer</name>
    <name type="synonym">Brachionus muelleri</name>
    <dbReference type="NCBI Taxonomy" id="10195"/>
    <lineage>
        <taxon>Eukaryota</taxon>
        <taxon>Metazoa</taxon>
        <taxon>Spiralia</taxon>
        <taxon>Gnathifera</taxon>
        <taxon>Rotifera</taxon>
        <taxon>Eurotatoria</taxon>
        <taxon>Monogononta</taxon>
        <taxon>Pseudotrocha</taxon>
        <taxon>Ploima</taxon>
        <taxon>Brachionidae</taxon>
        <taxon>Brachionus</taxon>
    </lineage>
</organism>
<dbReference type="Proteomes" id="UP000276133">
    <property type="component" value="Unassembled WGS sequence"/>
</dbReference>
<keyword evidence="2" id="KW-1185">Reference proteome</keyword>
<dbReference type="AlphaFoldDB" id="A0A3M7T581"/>
<protein>
    <submittedName>
        <fullName evidence="1">Uncharacterized protein</fullName>
    </submittedName>
</protein>
<reference evidence="1 2" key="1">
    <citation type="journal article" date="2018" name="Sci. Rep.">
        <title>Genomic signatures of local adaptation to the degree of environmental predictability in rotifers.</title>
        <authorList>
            <person name="Franch-Gras L."/>
            <person name="Hahn C."/>
            <person name="Garcia-Roger E.M."/>
            <person name="Carmona M.J."/>
            <person name="Serra M."/>
            <person name="Gomez A."/>
        </authorList>
    </citation>
    <scope>NUCLEOTIDE SEQUENCE [LARGE SCALE GENOMIC DNA]</scope>
    <source>
        <strain evidence="1">HYR1</strain>
    </source>
</reference>
<dbReference type="EMBL" id="REGN01000270">
    <property type="protein sequence ID" value="RNA43141.1"/>
    <property type="molecule type" value="Genomic_DNA"/>
</dbReference>
<accession>A0A3M7T581</accession>
<name>A0A3M7T581_BRAPC</name>
<comment type="caution">
    <text evidence="1">The sequence shown here is derived from an EMBL/GenBank/DDBJ whole genome shotgun (WGS) entry which is preliminary data.</text>
</comment>
<proteinExistence type="predicted"/>
<sequence length="194" mass="22879">MSLEKIKITRICLKMTMPYHKPIFHDMFQKHNFTILFTLTALCKGVIEYKFLRTEKFSIKSEFLSFLKKISNTKSNTSKEPDCAERSITASINELISKFANDHANKLCGKEFFHYCFEFELLDFCLKTKTNINGFFYQSPFRNESTSILHSFKSLVRVWNSSLVIEYPVVTMLRLENLLSFKISYICHNWAFEL</sequence>
<gene>
    <name evidence="1" type="ORF">BpHYR1_037240</name>
</gene>
<evidence type="ECO:0000313" key="2">
    <source>
        <dbReference type="Proteomes" id="UP000276133"/>
    </source>
</evidence>
<evidence type="ECO:0000313" key="1">
    <source>
        <dbReference type="EMBL" id="RNA43141.1"/>
    </source>
</evidence>